<dbReference type="EMBL" id="JBHSFA010000007">
    <property type="protein sequence ID" value="MFC4542788.1"/>
    <property type="molecule type" value="Genomic_DNA"/>
</dbReference>
<keyword evidence="1" id="KW-1133">Transmembrane helix</keyword>
<evidence type="ECO:0000259" key="2">
    <source>
        <dbReference type="Pfam" id="PF11127"/>
    </source>
</evidence>
<evidence type="ECO:0000313" key="3">
    <source>
        <dbReference type="EMBL" id="MFC4542788.1"/>
    </source>
</evidence>
<feature type="transmembrane region" description="Helical" evidence="1">
    <location>
        <begin position="12"/>
        <end position="31"/>
    </location>
</feature>
<dbReference type="InterPro" id="IPR021309">
    <property type="entry name" value="YgaP-like_TM"/>
</dbReference>
<gene>
    <name evidence="3" type="ORF">ACFO5R_12735</name>
</gene>
<feature type="domain" description="Inner membrane protein YgaP-like transmembrane" evidence="2">
    <location>
        <begin position="4"/>
        <end position="70"/>
    </location>
</feature>
<accession>A0ABD5PQP1</accession>
<feature type="transmembrane region" description="Helical" evidence="1">
    <location>
        <begin position="37"/>
        <end position="63"/>
    </location>
</feature>
<organism evidence="3 4">
    <name type="scientific">Halosolutus amylolyticus</name>
    <dbReference type="NCBI Taxonomy" id="2932267"/>
    <lineage>
        <taxon>Archaea</taxon>
        <taxon>Methanobacteriati</taxon>
        <taxon>Methanobacteriota</taxon>
        <taxon>Stenosarchaea group</taxon>
        <taxon>Halobacteria</taxon>
        <taxon>Halobacteriales</taxon>
        <taxon>Natrialbaceae</taxon>
        <taxon>Halosolutus</taxon>
    </lineage>
</organism>
<keyword evidence="4" id="KW-1185">Reference proteome</keyword>
<keyword evidence="1" id="KW-0472">Membrane</keyword>
<sequence length="76" mass="7432">MALQKNVGGLDRLARGVLGVVLLGVAAGAAIGGRRTVGVVAGVVSIGLLVNAATQFCGLNAVLGVDTCSRDADTDP</sequence>
<proteinExistence type="predicted"/>
<keyword evidence="1" id="KW-0812">Transmembrane</keyword>
<evidence type="ECO:0000313" key="4">
    <source>
        <dbReference type="Proteomes" id="UP001595898"/>
    </source>
</evidence>
<reference evidence="3 4" key="1">
    <citation type="journal article" date="2019" name="Int. J. Syst. Evol. Microbiol.">
        <title>The Global Catalogue of Microorganisms (GCM) 10K type strain sequencing project: providing services to taxonomists for standard genome sequencing and annotation.</title>
        <authorList>
            <consortium name="The Broad Institute Genomics Platform"/>
            <consortium name="The Broad Institute Genome Sequencing Center for Infectious Disease"/>
            <person name="Wu L."/>
            <person name="Ma J."/>
        </authorList>
    </citation>
    <scope>NUCLEOTIDE SEQUENCE [LARGE SCALE GENOMIC DNA]</scope>
    <source>
        <strain evidence="3 4">WLHS5</strain>
    </source>
</reference>
<dbReference type="Pfam" id="PF11127">
    <property type="entry name" value="YgaP-like_TM"/>
    <property type="match status" value="1"/>
</dbReference>
<dbReference type="AlphaFoldDB" id="A0ABD5PQP1"/>
<protein>
    <submittedName>
        <fullName evidence="3">DUF2892 domain-containing protein</fullName>
    </submittedName>
</protein>
<comment type="caution">
    <text evidence="3">The sequence shown here is derived from an EMBL/GenBank/DDBJ whole genome shotgun (WGS) entry which is preliminary data.</text>
</comment>
<dbReference type="Proteomes" id="UP001595898">
    <property type="component" value="Unassembled WGS sequence"/>
</dbReference>
<name>A0ABD5PQP1_9EURY</name>
<dbReference type="RefSeq" id="WP_250140520.1">
    <property type="nucleotide sequence ID" value="NZ_JALIQP010000002.1"/>
</dbReference>
<evidence type="ECO:0000256" key="1">
    <source>
        <dbReference type="SAM" id="Phobius"/>
    </source>
</evidence>